<dbReference type="Pfam" id="PF13349">
    <property type="entry name" value="DUF4097"/>
    <property type="match status" value="1"/>
</dbReference>
<evidence type="ECO:0000313" key="4">
    <source>
        <dbReference type="EMBL" id="MBF9222706.1"/>
    </source>
</evidence>
<reference evidence="4 5" key="1">
    <citation type="submission" date="2020-11" db="EMBL/GenBank/DDBJ databases">
        <authorList>
            <person name="Kim M.K."/>
        </authorList>
    </citation>
    <scope>NUCLEOTIDE SEQUENCE [LARGE SCALE GENOMIC DNA]</scope>
    <source>
        <strain evidence="4 5">BT662</strain>
    </source>
</reference>
<name>A0ABS0I6W2_9BACT</name>
<organism evidence="4 5">
    <name type="scientific">Hymenobacter ruricola</name>
    <dbReference type="NCBI Taxonomy" id="2791023"/>
    <lineage>
        <taxon>Bacteria</taxon>
        <taxon>Pseudomonadati</taxon>
        <taxon>Bacteroidota</taxon>
        <taxon>Cytophagia</taxon>
        <taxon>Cytophagales</taxon>
        <taxon>Hymenobacteraceae</taxon>
        <taxon>Hymenobacter</taxon>
    </lineage>
</organism>
<feature type="domain" description="DUF4097" evidence="3">
    <location>
        <begin position="147"/>
        <end position="244"/>
    </location>
</feature>
<dbReference type="InterPro" id="IPR025164">
    <property type="entry name" value="Toastrack_DUF4097"/>
</dbReference>
<feature type="region of interest" description="Disordered" evidence="1">
    <location>
        <begin position="79"/>
        <end position="102"/>
    </location>
</feature>
<sequence length="288" mass="30590">MTIFLRLSRAQLARRLALALVFLSTALAGQAQDDKDAKESLTVALSAPGKPGTLEVGLVNGFIHVTGYGGKDVVIDASTRPAKASRRSPEPPTPPGGMKRLSSVSGLNLTAEEKNNHVEISTQSHAHPVDLTIRVPQNFSLQLSTVNNGDIIVENVNGQLEISNVNGAIQLNNVSGSAVANTVNGNLVATFKSVNNGAPMAFSTLNGKVDVTFPSNVKASLKMKSERGEVFSDFDVAVDKTPAKVTRTSQNGLTRLSTDDWTYGKVNGGGAEVMMKTFNGNIYLRKVR</sequence>
<comment type="caution">
    <text evidence="4">The sequence shown here is derived from an EMBL/GenBank/DDBJ whole genome shotgun (WGS) entry which is preliminary data.</text>
</comment>
<protein>
    <recommendedName>
        <fullName evidence="3">DUF4097 domain-containing protein</fullName>
    </recommendedName>
</protein>
<keyword evidence="5" id="KW-1185">Reference proteome</keyword>
<feature type="chain" id="PRO_5045638214" description="DUF4097 domain-containing protein" evidence="2">
    <location>
        <begin position="32"/>
        <end position="288"/>
    </location>
</feature>
<evidence type="ECO:0000259" key="3">
    <source>
        <dbReference type="Pfam" id="PF13349"/>
    </source>
</evidence>
<dbReference type="RefSeq" id="WP_196294153.1">
    <property type="nucleotide sequence ID" value="NZ_JADQDM010000009.1"/>
</dbReference>
<gene>
    <name evidence="4" type="ORF">I2H31_16500</name>
</gene>
<evidence type="ECO:0000313" key="5">
    <source>
        <dbReference type="Proteomes" id="UP000618931"/>
    </source>
</evidence>
<dbReference type="Proteomes" id="UP000618931">
    <property type="component" value="Unassembled WGS sequence"/>
</dbReference>
<dbReference type="EMBL" id="JADQDM010000009">
    <property type="protein sequence ID" value="MBF9222706.1"/>
    <property type="molecule type" value="Genomic_DNA"/>
</dbReference>
<evidence type="ECO:0000256" key="1">
    <source>
        <dbReference type="SAM" id="MobiDB-lite"/>
    </source>
</evidence>
<keyword evidence="2" id="KW-0732">Signal</keyword>
<accession>A0ABS0I6W2</accession>
<evidence type="ECO:0000256" key="2">
    <source>
        <dbReference type="SAM" id="SignalP"/>
    </source>
</evidence>
<proteinExistence type="predicted"/>
<feature type="signal peptide" evidence="2">
    <location>
        <begin position="1"/>
        <end position="31"/>
    </location>
</feature>